<comment type="subcellular location">
    <subcellularLocation>
        <location evidence="1">Cell outer membrane</location>
        <topology evidence="1">Lipid-anchor</topology>
    </subcellularLocation>
</comment>
<dbReference type="InterPro" id="IPR008816">
    <property type="entry name" value="Gly_zipper_2TM_dom"/>
</dbReference>
<keyword evidence="4" id="KW-0449">Lipoprotein</keyword>
<evidence type="ECO:0000256" key="3">
    <source>
        <dbReference type="ARBA" id="ARBA00015281"/>
    </source>
</evidence>
<dbReference type="PROSITE" id="PS51257">
    <property type="entry name" value="PROKAR_LIPOPROTEIN"/>
    <property type="match status" value="1"/>
</dbReference>
<feature type="chain" id="PRO_5032612695" description="17 kDa surface antigen" evidence="5">
    <location>
        <begin position="19"/>
        <end position="84"/>
    </location>
</feature>
<evidence type="ECO:0000256" key="5">
    <source>
        <dbReference type="SAM" id="SignalP"/>
    </source>
</evidence>
<dbReference type="RefSeq" id="WP_169641991.1">
    <property type="nucleotide sequence ID" value="NZ_CP048788.1"/>
</dbReference>
<evidence type="ECO:0000259" key="6">
    <source>
        <dbReference type="Pfam" id="PF05433"/>
    </source>
</evidence>
<dbReference type="Pfam" id="PF05433">
    <property type="entry name" value="Rick_17kDa_Anti"/>
    <property type="match status" value="1"/>
</dbReference>
<gene>
    <name evidence="7" type="ORF">G3256_17140</name>
</gene>
<evidence type="ECO:0000313" key="8">
    <source>
        <dbReference type="Proteomes" id="UP000503308"/>
    </source>
</evidence>
<evidence type="ECO:0000313" key="7">
    <source>
        <dbReference type="EMBL" id="QJF52774.1"/>
    </source>
</evidence>
<keyword evidence="5" id="KW-0732">Signal</keyword>
<dbReference type="Proteomes" id="UP000503308">
    <property type="component" value="Chromosome"/>
</dbReference>
<name>A0A858SVK9_9RHOB</name>
<evidence type="ECO:0000256" key="1">
    <source>
        <dbReference type="ARBA" id="ARBA00004459"/>
    </source>
</evidence>
<evidence type="ECO:0000256" key="2">
    <source>
        <dbReference type="ARBA" id="ARBA00008681"/>
    </source>
</evidence>
<dbReference type="AlphaFoldDB" id="A0A858SVK9"/>
<proteinExistence type="inferred from homology"/>
<accession>A0A858SVK9</accession>
<feature type="signal peptide" evidence="5">
    <location>
        <begin position="1"/>
        <end position="18"/>
    </location>
</feature>
<dbReference type="EMBL" id="CP048788">
    <property type="protein sequence ID" value="QJF52774.1"/>
    <property type="molecule type" value="Genomic_DNA"/>
</dbReference>
<dbReference type="KEGG" id="rpon:G3256_17140"/>
<protein>
    <recommendedName>
        <fullName evidence="3">17 kDa surface antigen</fullName>
    </recommendedName>
</protein>
<organism evidence="7 8">
    <name type="scientific">Roseobacter ponti</name>
    <dbReference type="NCBI Taxonomy" id="1891787"/>
    <lineage>
        <taxon>Bacteria</taxon>
        <taxon>Pseudomonadati</taxon>
        <taxon>Pseudomonadota</taxon>
        <taxon>Alphaproteobacteria</taxon>
        <taxon>Rhodobacterales</taxon>
        <taxon>Roseobacteraceae</taxon>
        <taxon>Roseobacter</taxon>
    </lineage>
</organism>
<feature type="domain" description="Glycine zipper 2TM" evidence="6">
    <location>
        <begin position="23"/>
        <end position="62"/>
    </location>
</feature>
<sequence length="84" mass="8131">MKKLFIALPLVAGLSACATQDQSTLAGATAGAALGAAVNDGDRKTGAIVGGVAGALAGNYLGRTASGSCVYQNPDGTRYTAACP</sequence>
<comment type="similarity">
    <text evidence="2">Belongs to the rickettsiale 17 kDa surface antigen family.</text>
</comment>
<keyword evidence="8" id="KW-1185">Reference proteome</keyword>
<evidence type="ECO:0000256" key="4">
    <source>
        <dbReference type="ARBA" id="ARBA00023288"/>
    </source>
</evidence>
<reference evidence="7 8" key="1">
    <citation type="submission" date="2020-02" db="EMBL/GenBank/DDBJ databases">
        <title>Genome sequence of Roseobacter ponti.</title>
        <authorList>
            <person name="Hollensteiner J."/>
            <person name="Schneider D."/>
            <person name="Poehlein A."/>
            <person name="Daniel R."/>
        </authorList>
    </citation>
    <scope>NUCLEOTIDE SEQUENCE [LARGE SCALE GENOMIC DNA]</scope>
    <source>
        <strain evidence="7 8">DSM 106830</strain>
    </source>
</reference>